<feature type="binding site" evidence="4">
    <location>
        <position position="154"/>
    </location>
    <ligand>
        <name>Mg(2+)</name>
        <dbReference type="ChEBI" id="CHEBI:18420"/>
        <label>2</label>
        <note>catalytic</note>
    </ligand>
</feature>
<feature type="region of interest" description="DNA-binding; H3TH" evidence="4">
    <location>
        <begin position="187"/>
        <end position="223"/>
    </location>
</feature>
<feature type="binding site" evidence="4">
    <location>
        <position position="154"/>
    </location>
    <ligand>
        <name>Mg(2+)</name>
        <dbReference type="ChEBI" id="CHEBI:18420"/>
        <label>3</label>
    </ligand>
</feature>
<keyword evidence="3 4" id="KW-0238">DNA-binding</keyword>
<keyword evidence="4" id="KW-1194">Viral DNA replication</keyword>
<evidence type="ECO:0000256" key="1">
    <source>
        <dbReference type="ARBA" id="ARBA00022722"/>
    </source>
</evidence>
<keyword evidence="4" id="KW-0255">Endonuclease</keyword>
<dbReference type="SMART" id="SM00279">
    <property type="entry name" value="HhH2"/>
    <property type="match status" value="1"/>
</dbReference>
<dbReference type="CDD" id="cd09899">
    <property type="entry name" value="H3TH_T4-like"/>
    <property type="match status" value="1"/>
</dbReference>
<keyword evidence="4" id="KW-0244">Early protein</keyword>
<dbReference type="Gene3D" id="1.10.150.20">
    <property type="entry name" value="5' to 3' exonuclease, C-terminal subdomain"/>
    <property type="match status" value="1"/>
</dbReference>
<evidence type="ECO:0000313" key="6">
    <source>
        <dbReference type="EMBL" id="AOZ65445.1"/>
    </source>
</evidence>
<dbReference type="Gene3D" id="3.40.50.1010">
    <property type="entry name" value="5'-nuclease"/>
    <property type="match status" value="1"/>
</dbReference>
<dbReference type="InterPro" id="IPR008918">
    <property type="entry name" value="HhH2"/>
</dbReference>
<dbReference type="InterPro" id="IPR020046">
    <property type="entry name" value="5-3_exonucl_a-hlix_arch_N"/>
</dbReference>
<organism evidence="6 7">
    <name type="scientific">Klebsiella phage vB_Kpn_IME260</name>
    <dbReference type="NCBI Taxonomy" id="1912318"/>
    <lineage>
        <taxon>Viruses</taxon>
        <taxon>Duplodnaviria</taxon>
        <taxon>Heunggongvirae</taxon>
        <taxon>Uroviricota</taxon>
        <taxon>Caudoviricetes</taxon>
        <taxon>Demerecviridae</taxon>
        <taxon>Sugarlandvirus</taxon>
        <taxon>Sugarlandvirus IME260</taxon>
    </lineage>
</organism>
<name>A0A1I9SF18_9CAUD</name>
<reference evidence="6" key="1">
    <citation type="submission" date="2017-01" db="EMBL/GenBank/DDBJ databases">
        <title>Complete Genome Sequence of two Novel Multi-drug resistant Klebsiella pneumoniae Phage vB_Kpn_IME260.</title>
        <authorList>
            <person name="Xing S."/>
            <person name="Pan X."/>
            <person name="Sun Q."/>
            <person name="Pei G."/>
            <person name="Mi Z."/>
            <person name="An X."/>
            <person name="Tong Y."/>
        </authorList>
    </citation>
    <scope>NUCLEOTIDE SEQUENCE [LARGE SCALE GENOMIC DNA]</scope>
</reference>
<keyword evidence="4" id="KW-0460">Magnesium</keyword>
<feature type="binding site" evidence="4">
    <location>
        <position position="82"/>
    </location>
    <ligand>
        <name>DNA</name>
        <dbReference type="ChEBI" id="CHEBI:16991"/>
    </ligand>
</feature>
<feature type="binding site" evidence="4">
    <location>
        <position position="152"/>
    </location>
    <ligand>
        <name>Mg(2+)</name>
        <dbReference type="ChEBI" id="CHEBI:18420"/>
        <label>2</label>
        <note>catalytic</note>
    </ligand>
</feature>
<evidence type="ECO:0000256" key="2">
    <source>
        <dbReference type="ARBA" id="ARBA00022801"/>
    </source>
</evidence>
<dbReference type="SUPFAM" id="SSF88723">
    <property type="entry name" value="PIN domain-like"/>
    <property type="match status" value="1"/>
</dbReference>
<keyword evidence="2 4" id="KW-0378">Hydrolase</keyword>
<dbReference type="Proteomes" id="UP000225617">
    <property type="component" value="Segment"/>
</dbReference>
<dbReference type="InterPro" id="IPR036279">
    <property type="entry name" value="5-3_exonuclease_C_sf"/>
</dbReference>
<dbReference type="GO" id="GO:0051908">
    <property type="term" value="F:double-stranded DNA 5'-3' DNA exonuclease activity"/>
    <property type="evidence" value="ECO:0007669"/>
    <property type="project" value="UniProtKB-EC"/>
</dbReference>
<evidence type="ECO:0000313" key="7">
    <source>
        <dbReference type="Proteomes" id="UP000225617"/>
    </source>
</evidence>
<dbReference type="GO" id="GO:0017108">
    <property type="term" value="F:5'-flap endonuclease activity"/>
    <property type="evidence" value="ECO:0007669"/>
    <property type="project" value="UniProtKB-UniRule"/>
</dbReference>
<comment type="cofactor">
    <cofactor evidence="4">
        <name>Mg(2+)</name>
        <dbReference type="ChEBI" id="CHEBI:18420"/>
    </cofactor>
    <cofactor evidence="4">
        <name>K(+)</name>
        <dbReference type="ChEBI" id="CHEBI:29103"/>
    </cofactor>
    <text evidence="4">Binds divalent metal cations, probably Mg(2+). In vitro low metal concentrations selectively stimulate the endonuclease reaction. Endonuclease activity is suggested to require only the first cation, whereas exonuclease activity is suggested to require binding of both. High pH favors the exonuclase activity whereas low pH favors the endonuclease activity. Metal ions enhance substrate binding. K(+) is bound to the H3TH region.</text>
</comment>
<feature type="region of interest" description="Helical arch" evidence="4">
    <location>
        <begin position="81"/>
        <end position="115"/>
    </location>
</feature>
<keyword evidence="1 4" id="KW-0540">Nuclease</keyword>
<dbReference type="GO" id="GO:0033567">
    <property type="term" value="P:DNA replication, Okazaki fragment processing"/>
    <property type="evidence" value="ECO:0007669"/>
    <property type="project" value="UniProtKB-UniRule"/>
</dbReference>
<comment type="catalytic activity">
    <reaction evidence="4">
        <text>Exonucleolytic cleavage in the 5'- to 3'-direction to yield nucleoside 5'-phosphates.</text>
        <dbReference type="EC" id="3.1.11.3"/>
    </reaction>
</comment>
<dbReference type="InterPro" id="IPR043666">
    <property type="entry name" value="FEN_D15-like"/>
</dbReference>
<dbReference type="SUPFAM" id="SSF47807">
    <property type="entry name" value="5' to 3' exonuclease, C-terminal subdomain"/>
    <property type="match status" value="1"/>
</dbReference>
<feature type="binding site" evidence="4">
    <location>
        <position position="129"/>
    </location>
    <ligand>
        <name>Mg(2+)</name>
        <dbReference type="ChEBI" id="CHEBI:18420"/>
        <label>2</label>
        <note>catalytic</note>
    </ligand>
</feature>
<dbReference type="GO" id="GO:0046872">
    <property type="term" value="F:metal ion binding"/>
    <property type="evidence" value="ECO:0007669"/>
    <property type="project" value="UniProtKB-UniRule"/>
</dbReference>
<dbReference type="InterPro" id="IPR029060">
    <property type="entry name" value="PIN-like_dom_sf"/>
</dbReference>
<dbReference type="Pfam" id="PF02739">
    <property type="entry name" value="5_3_exonuc_N"/>
    <property type="match status" value="1"/>
</dbReference>
<dbReference type="EMBL" id="KX845404">
    <property type="protein sequence ID" value="AOZ65445.1"/>
    <property type="molecule type" value="Genomic_DNA"/>
</dbReference>
<keyword evidence="4" id="KW-0479">Metal-binding</keyword>
<dbReference type="KEGG" id="vg:40073122"/>
<feature type="binding site" evidence="4">
    <location>
        <position position="200"/>
    </location>
    <ligand>
        <name>Mg(2+)</name>
        <dbReference type="ChEBI" id="CHEBI:18420"/>
        <label>3</label>
    </ligand>
</feature>
<dbReference type="Pfam" id="PF01367">
    <property type="entry name" value="5_3_exonuc"/>
    <property type="match status" value="1"/>
</dbReference>
<feature type="binding site" evidence="4">
    <location>
        <position position="129"/>
    </location>
    <ligand>
        <name>Mg(2+)</name>
        <dbReference type="ChEBI" id="CHEBI:18420"/>
        <label>1</label>
        <note>catalytic</note>
    </ligand>
</feature>
<evidence type="ECO:0000256" key="3">
    <source>
        <dbReference type="ARBA" id="ARBA00023125"/>
    </source>
</evidence>
<keyword evidence="4" id="KW-0630">Potassium</keyword>
<evidence type="ECO:0000259" key="5">
    <source>
        <dbReference type="SMART" id="SM00475"/>
    </source>
</evidence>
<dbReference type="GeneID" id="40073122"/>
<dbReference type="GO" id="GO:0039693">
    <property type="term" value="P:viral DNA genome replication"/>
    <property type="evidence" value="ECO:0007669"/>
    <property type="project" value="UniProtKB-UniRule"/>
</dbReference>
<dbReference type="HAMAP" id="MF_04140">
    <property type="entry name" value="FEN_T5"/>
    <property type="match status" value="1"/>
</dbReference>
<dbReference type="InterPro" id="IPR002421">
    <property type="entry name" value="5-3_exonuclease"/>
</dbReference>
<dbReference type="GO" id="GO:0003677">
    <property type="term" value="F:DNA binding"/>
    <property type="evidence" value="ECO:0007669"/>
    <property type="project" value="UniProtKB-UniRule"/>
</dbReference>
<dbReference type="EC" id="3.1.11.-" evidence="4"/>
<evidence type="ECO:0000256" key="4">
    <source>
        <dbReference type="HAMAP-Rule" id="MF_04140"/>
    </source>
</evidence>
<comment type="domain">
    <text evidence="4">Three alpha-helices form a helical arch which forms a hole in the protein and through which the 5' flap of the scissile ssDNA is threaded.</text>
</comment>
<feature type="binding site" evidence="4">
    <location>
        <position position="211"/>
    </location>
    <ligand>
        <name>K(+)</name>
        <dbReference type="ChEBI" id="CHEBI:29103"/>
    </ligand>
</feature>
<accession>A0A1I9SF18</accession>
<proteinExistence type="inferred from homology"/>
<comment type="function">
    <text evidence="4">Catalyzes both the 5'-exonucleolytic and structure-specific endonucleolytic hydrolysis of DNA branched nucleic acid molecules and probably plays a role in viral genome replication. Active on flap (branched duplex DNA containing a free single-stranded 5'-end), 5'overhangs and pseudo-Y structures. The substrates require a free, single-stranded 5' end, with endonucleolytic hydrolysis occurring at the junction of double- and single-stranded DNA. This function may be used for example to trim such branched molecules generated by Okazaki fragments synthesis during replication.</text>
</comment>
<dbReference type="InterPro" id="IPR020045">
    <property type="entry name" value="DNA_polI_H3TH"/>
</dbReference>
<feature type="chain" id="PRO_5026401118" description="Flap endonuclease" evidence="4">
    <location>
        <begin position="1"/>
        <end position="292"/>
    </location>
</feature>
<keyword evidence="7" id="KW-1185">Reference proteome</keyword>
<dbReference type="OrthoDB" id="4855at10239"/>
<dbReference type="RefSeq" id="YP_009597491.1">
    <property type="nucleotide sequence ID" value="NC_041899.1"/>
</dbReference>
<sequence length="292" mass="32807">MSKSWGTMKREAEQRLASRRNLMIVDGTNLGFRFKKDSGKPIAASFANTINSLANSYDAKHTIVLGDKGKSIFRTNIFPEYKGNRDAKYADRSEAEVEADRQFFEYLDDAFDLIASQFPTFRIRGVEADDMAAFIIQLIGHHYDHIWLISTDGDWDTLLAPNISRFSFTTRKEYHEKDMFDNHNVDTVDQFISLKAIMGDMGDNIRGVEGIGEKRGYNLIREHGSVLDIIDALPLPGTQKFVQALNKSGELMERNLTLVDLPSFCGEAVAAAGQDIYDQFVKDITAIATGEV</sequence>
<protein>
    <recommendedName>
        <fullName evidence="4">Flap endonuclease</fullName>
        <shortName evidence="4">FEN</shortName>
        <ecNumber evidence="4">3.1.11.-</ecNumber>
    </recommendedName>
    <alternativeName>
        <fullName evidence="4">5'-3' exonuclease</fullName>
    </alternativeName>
    <alternativeName>
        <fullName evidence="4">Exodeoxyribonuclease</fullName>
        <ecNumber evidence="4">3.1.11.3</ecNumber>
    </alternativeName>
</protein>
<dbReference type="PANTHER" id="PTHR42646">
    <property type="entry name" value="FLAP ENDONUCLEASE XNI"/>
    <property type="match status" value="1"/>
</dbReference>
<feature type="domain" description="5'-3' exonuclease" evidence="5">
    <location>
        <begin position="20"/>
        <end position="273"/>
    </location>
</feature>
<feature type="binding site" evidence="4">
    <location>
        <position position="208"/>
    </location>
    <ligand>
        <name>K(+)</name>
        <dbReference type="ChEBI" id="CHEBI:29103"/>
    </ligand>
</feature>
<dbReference type="PANTHER" id="PTHR42646:SF2">
    <property type="entry name" value="5'-3' EXONUCLEASE FAMILY PROTEIN"/>
    <property type="match status" value="1"/>
</dbReference>
<keyword evidence="4" id="KW-0235">DNA replication</keyword>
<dbReference type="SMART" id="SM00475">
    <property type="entry name" value="53EXOc"/>
    <property type="match status" value="1"/>
</dbReference>
<keyword evidence="4" id="KW-0269">Exonuclease</keyword>
<dbReference type="InterPro" id="IPR038969">
    <property type="entry name" value="FEN"/>
</dbReference>
<dbReference type="EC" id="3.1.11.3" evidence="4"/>